<dbReference type="RefSeq" id="WP_386765027.1">
    <property type="nucleotide sequence ID" value="NZ_JBHSTI010000008.1"/>
</dbReference>
<feature type="region of interest" description="Disordered" evidence="1">
    <location>
        <begin position="1"/>
        <end position="28"/>
    </location>
</feature>
<reference evidence="3" key="1">
    <citation type="journal article" date="2019" name="Int. J. Syst. Evol. Microbiol.">
        <title>The Global Catalogue of Microorganisms (GCM) 10K type strain sequencing project: providing services to taxonomists for standard genome sequencing and annotation.</title>
        <authorList>
            <consortium name="The Broad Institute Genomics Platform"/>
            <consortium name="The Broad Institute Genome Sequencing Center for Infectious Disease"/>
            <person name="Wu L."/>
            <person name="Ma J."/>
        </authorList>
    </citation>
    <scope>NUCLEOTIDE SEQUENCE [LARGE SCALE GENOMIC DNA]</scope>
    <source>
        <strain evidence="3">CGMCC 4.7317</strain>
    </source>
</reference>
<evidence type="ECO:0000313" key="3">
    <source>
        <dbReference type="Proteomes" id="UP001596138"/>
    </source>
</evidence>
<evidence type="ECO:0000313" key="2">
    <source>
        <dbReference type="EMBL" id="MFC6237590.1"/>
    </source>
</evidence>
<proteinExistence type="predicted"/>
<keyword evidence="3" id="KW-1185">Reference proteome</keyword>
<organism evidence="2 3">
    <name type="scientific">Longivirga aurantiaca</name>
    <dbReference type="NCBI Taxonomy" id="1837743"/>
    <lineage>
        <taxon>Bacteria</taxon>
        <taxon>Bacillati</taxon>
        <taxon>Actinomycetota</taxon>
        <taxon>Actinomycetes</taxon>
        <taxon>Sporichthyales</taxon>
        <taxon>Sporichthyaceae</taxon>
        <taxon>Longivirga</taxon>
    </lineage>
</organism>
<name>A0ABW1SZZ5_9ACTN</name>
<evidence type="ECO:0000256" key="1">
    <source>
        <dbReference type="SAM" id="MobiDB-lite"/>
    </source>
</evidence>
<accession>A0ABW1SZZ5</accession>
<dbReference type="Proteomes" id="UP001596138">
    <property type="component" value="Unassembled WGS sequence"/>
</dbReference>
<sequence>MTGPDDDWQARRREAADAQAERAARNRAVEEAKARELVAGFVAQARCRSLATQPLRVRAGDSRDTYATSLVGWYLRRDGSLAIAEDGEMYVLTAPKSLRARLSGVTLTPDEPRLQAGIGGRDGESVALATLLELRLAAGDDWPITR</sequence>
<dbReference type="EMBL" id="JBHSTI010000008">
    <property type="protein sequence ID" value="MFC6237590.1"/>
    <property type="molecule type" value="Genomic_DNA"/>
</dbReference>
<gene>
    <name evidence="2" type="ORF">ACFQGU_06850</name>
</gene>
<comment type="caution">
    <text evidence="2">The sequence shown here is derived from an EMBL/GenBank/DDBJ whole genome shotgun (WGS) entry which is preliminary data.</text>
</comment>
<feature type="compositionally biased region" description="Basic and acidic residues" evidence="1">
    <location>
        <begin position="8"/>
        <end position="28"/>
    </location>
</feature>
<protein>
    <submittedName>
        <fullName evidence="2">Uncharacterized protein</fullName>
    </submittedName>
</protein>